<name>A0ABZ2Z4H0_9BACT</name>
<sequence length="219" mass="26147">MDHTVYIRWAHNAFELMACVTGFVYWRKLRGTYWQWFPVYLALILAMELGGKYLRDVLGHVDWNFILFRYVCIPLQFLFYCWLFRQYFKGTPVRGLPLLAAAVYVLSFGADVALVQPGRFWFFSFSYTVGNLVLLVLIFTYFIRLVRDEEALQFKTSLMFWVCFGLLLFYLGTMPFYGLHNTLRMKYPAIFMVYWYIQITLSALMYSSFTLGFIWSRQK</sequence>
<reference evidence="2 3" key="1">
    <citation type="submission" date="2024-03" db="EMBL/GenBank/DDBJ databases">
        <title>Chitinophaga caseinilytica sp. nov., a casein hydrolysing bacterium isolated from forest soil.</title>
        <authorList>
            <person name="Lee D.S."/>
            <person name="Han D.M."/>
            <person name="Baek J.H."/>
            <person name="Choi D.G."/>
            <person name="Jeon J.H."/>
            <person name="Jeon C.O."/>
        </authorList>
    </citation>
    <scope>NUCLEOTIDE SEQUENCE [LARGE SCALE GENOMIC DNA]</scope>
    <source>
        <strain evidence="2 3">KACC 19118</strain>
    </source>
</reference>
<feature type="transmembrane region" description="Helical" evidence="1">
    <location>
        <begin position="6"/>
        <end position="26"/>
    </location>
</feature>
<organism evidence="2 3">
    <name type="scientific">Chitinophaga caseinilytica</name>
    <dbReference type="NCBI Taxonomy" id="2267521"/>
    <lineage>
        <taxon>Bacteria</taxon>
        <taxon>Pseudomonadati</taxon>
        <taxon>Bacteroidota</taxon>
        <taxon>Chitinophagia</taxon>
        <taxon>Chitinophagales</taxon>
        <taxon>Chitinophagaceae</taxon>
        <taxon>Chitinophaga</taxon>
    </lineage>
</organism>
<keyword evidence="1" id="KW-0472">Membrane</keyword>
<keyword evidence="1" id="KW-1133">Transmembrane helix</keyword>
<dbReference type="EMBL" id="CP150096">
    <property type="protein sequence ID" value="WZN45551.1"/>
    <property type="molecule type" value="Genomic_DNA"/>
</dbReference>
<protein>
    <submittedName>
        <fullName evidence="2">Uncharacterized protein</fullName>
    </submittedName>
</protein>
<dbReference type="RefSeq" id="WP_341840303.1">
    <property type="nucleotide sequence ID" value="NZ_CP149792.1"/>
</dbReference>
<evidence type="ECO:0000313" key="3">
    <source>
        <dbReference type="Proteomes" id="UP001449657"/>
    </source>
</evidence>
<evidence type="ECO:0000256" key="1">
    <source>
        <dbReference type="SAM" id="Phobius"/>
    </source>
</evidence>
<feature type="transmembrane region" description="Helical" evidence="1">
    <location>
        <begin position="158"/>
        <end position="177"/>
    </location>
</feature>
<feature type="transmembrane region" description="Helical" evidence="1">
    <location>
        <begin position="66"/>
        <end position="84"/>
    </location>
</feature>
<dbReference type="Proteomes" id="UP001449657">
    <property type="component" value="Chromosome"/>
</dbReference>
<keyword evidence="1" id="KW-0812">Transmembrane</keyword>
<feature type="transmembrane region" description="Helical" evidence="1">
    <location>
        <begin position="96"/>
        <end position="115"/>
    </location>
</feature>
<gene>
    <name evidence="2" type="ORF">WJU22_21870</name>
</gene>
<accession>A0ABZ2Z4H0</accession>
<keyword evidence="3" id="KW-1185">Reference proteome</keyword>
<proteinExistence type="predicted"/>
<feature type="transmembrane region" description="Helical" evidence="1">
    <location>
        <begin position="33"/>
        <end position="54"/>
    </location>
</feature>
<feature type="transmembrane region" description="Helical" evidence="1">
    <location>
        <begin position="189"/>
        <end position="215"/>
    </location>
</feature>
<feature type="transmembrane region" description="Helical" evidence="1">
    <location>
        <begin position="121"/>
        <end position="146"/>
    </location>
</feature>
<evidence type="ECO:0000313" key="2">
    <source>
        <dbReference type="EMBL" id="WZN45551.1"/>
    </source>
</evidence>